<proteinExistence type="predicted"/>
<accession>A0A2V5IWV3</accession>
<gene>
    <name evidence="3" type="ORF">CVS30_09280</name>
</gene>
<evidence type="ECO:0000313" key="3">
    <source>
        <dbReference type="EMBL" id="PYI38734.1"/>
    </source>
</evidence>
<sequence>MDLNALGDWIWASLQQLSGVAPLGTLLAVVVAYFSYRGTIRQKTLADNRNAWWNRVQWAIDAALSDDEQRQATGMAAIEQMQNSELATVADQALLASMANAVVDETLEILESNNDSELMVGPESLNYDEDSERGALGHDESTASRRDDT</sequence>
<dbReference type="AlphaFoldDB" id="A0A2V5IWV3"/>
<keyword evidence="2" id="KW-0472">Membrane</keyword>
<keyword evidence="4" id="KW-1185">Reference proteome</keyword>
<keyword evidence="2" id="KW-1133">Transmembrane helix</keyword>
<feature type="transmembrane region" description="Helical" evidence="2">
    <location>
        <begin position="20"/>
        <end position="36"/>
    </location>
</feature>
<protein>
    <submittedName>
        <fullName evidence="3">Uncharacterized protein</fullName>
    </submittedName>
</protein>
<reference evidence="3 4" key="1">
    <citation type="submission" date="2018-05" db="EMBL/GenBank/DDBJ databases">
        <title>Genetic diversity of glacier-inhabiting Cryobacterium bacteria in China and description of Cryobacterium mengkeensis sp. nov. and Arthrobacter glacialis sp. nov.</title>
        <authorList>
            <person name="Liu Q."/>
            <person name="Xin Y.-H."/>
        </authorList>
    </citation>
    <scope>NUCLEOTIDE SEQUENCE [LARGE SCALE GENOMIC DNA]</scope>
    <source>
        <strain evidence="3 4">B7</strain>
    </source>
</reference>
<dbReference type="EMBL" id="QJVC01000006">
    <property type="protein sequence ID" value="PYI38734.1"/>
    <property type="molecule type" value="Genomic_DNA"/>
</dbReference>
<evidence type="ECO:0000256" key="1">
    <source>
        <dbReference type="SAM" id="MobiDB-lite"/>
    </source>
</evidence>
<dbReference type="Proteomes" id="UP000247980">
    <property type="component" value="Unassembled WGS sequence"/>
</dbReference>
<feature type="region of interest" description="Disordered" evidence="1">
    <location>
        <begin position="113"/>
        <end position="149"/>
    </location>
</feature>
<dbReference type="OrthoDB" id="4479226at2"/>
<name>A0A2V5IWV3_9MICC</name>
<dbReference type="RefSeq" id="WP_110485049.1">
    <property type="nucleotide sequence ID" value="NZ_QJVC01000006.1"/>
</dbReference>
<organism evidence="3 4">
    <name type="scientific">Arthrobacter psychrolactophilus</name>
    <dbReference type="NCBI Taxonomy" id="92442"/>
    <lineage>
        <taxon>Bacteria</taxon>
        <taxon>Bacillati</taxon>
        <taxon>Actinomycetota</taxon>
        <taxon>Actinomycetes</taxon>
        <taxon>Micrococcales</taxon>
        <taxon>Micrococcaceae</taxon>
        <taxon>Arthrobacter</taxon>
    </lineage>
</organism>
<evidence type="ECO:0000313" key="4">
    <source>
        <dbReference type="Proteomes" id="UP000247980"/>
    </source>
</evidence>
<comment type="caution">
    <text evidence="3">The sequence shown here is derived from an EMBL/GenBank/DDBJ whole genome shotgun (WGS) entry which is preliminary data.</text>
</comment>
<evidence type="ECO:0000256" key="2">
    <source>
        <dbReference type="SAM" id="Phobius"/>
    </source>
</evidence>
<feature type="compositionally biased region" description="Basic and acidic residues" evidence="1">
    <location>
        <begin position="132"/>
        <end position="149"/>
    </location>
</feature>
<keyword evidence="2" id="KW-0812">Transmembrane</keyword>